<protein>
    <submittedName>
        <fullName evidence="1">Uncharacterized protein</fullName>
    </submittedName>
</protein>
<evidence type="ECO:0000313" key="2">
    <source>
        <dbReference type="Proteomes" id="UP000724584"/>
    </source>
</evidence>
<dbReference type="Proteomes" id="UP000724584">
    <property type="component" value="Unassembled WGS sequence"/>
</dbReference>
<organism evidence="1 2">
    <name type="scientific">Chaetomium tenue</name>
    <dbReference type="NCBI Taxonomy" id="1854479"/>
    <lineage>
        <taxon>Eukaryota</taxon>
        <taxon>Fungi</taxon>
        <taxon>Dikarya</taxon>
        <taxon>Ascomycota</taxon>
        <taxon>Pezizomycotina</taxon>
        <taxon>Sordariomycetes</taxon>
        <taxon>Sordariomycetidae</taxon>
        <taxon>Sordariales</taxon>
        <taxon>Chaetomiaceae</taxon>
        <taxon>Chaetomium</taxon>
    </lineage>
</organism>
<accession>A0ACB7PN96</accession>
<sequence length="120" mass="12848">MPVVPTTRTAPAQTPPAGDVLIMKQQKAIMIFFLIACVLIIGFVILGSRQPASPPSTPQSGPEHGDGVKAKEDEPTETTSLLSSESSLTDSEYGSSDSSSSWGSKVSDGGKWYWYWQQGK</sequence>
<keyword evidence="2" id="KW-1185">Reference proteome</keyword>
<evidence type="ECO:0000313" key="1">
    <source>
        <dbReference type="EMBL" id="KAH6641242.1"/>
    </source>
</evidence>
<gene>
    <name evidence="1" type="ORF">F5144DRAFT_125959</name>
</gene>
<comment type="caution">
    <text evidence="1">The sequence shown here is derived from an EMBL/GenBank/DDBJ whole genome shotgun (WGS) entry which is preliminary data.</text>
</comment>
<dbReference type="EMBL" id="JAGIZQ010000002">
    <property type="protein sequence ID" value="KAH6641242.1"/>
    <property type="molecule type" value="Genomic_DNA"/>
</dbReference>
<proteinExistence type="predicted"/>
<reference evidence="1 2" key="1">
    <citation type="journal article" date="2021" name="Nat. Commun.">
        <title>Genetic determinants of endophytism in the Arabidopsis root mycobiome.</title>
        <authorList>
            <person name="Mesny F."/>
            <person name="Miyauchi S."/>
            <person name="Thiergart T."/>
            <person name="Pickel B."/>
            <person name="Atanasova L."/>
            <person name="Karlsson M."/>
            <person name="Huettel B."/>
            <person name="Barry K.W."/>
            <person name="Haridas S."/>
            <person name="Chen C."/>
            <person name="Bauer D."/>
            <person name="Andreopoulos W."/>
            <person name="Pangilinan J."/>
            <person name="LaButti K."/>
            <person name="Riley R."/>
            <person name="Lipzen A."/>
            <person name="Clum A."/>
            <person name="Drula E."/>
            <person name="Henrissat B."/>
            <person name="Kohler A."/>
            <person name="Grigoriev I.V."/>
            <person name="Martin F.M."/>
            <person name="Hacquard S."/>
        </authorList>
    </citation>
    <scope>NUCLEOTIDE SEQUENCE [LARGE SCALE GENOMIC DNA]</scope>
    <source>
        <strain evidence="1 2">MPI-SDFR-AT-0079</strain>
    </source>
</reference>
<name>A0ACB7PN96_9PEZI</name>